<accession>A0A7S2L1H7</accession>
<gene>
    <name evidence="2" type="ORF">SMAR0320_LOCUS7264</name>
</gene>
<sequence>MPQWFFSKLAVEMIDNTEGVRTSRARVVSPTEMDKDDEPVVVLRQTIRKRTGKGSNNADGSTKAGTGRCAGKGCSCQTSFVCGACTHATDPTQKQHWYCRPGKGCTAWEDHKNCMHSDALA</sequence>
<organism evidence="2">
    <name type="scientific">Skeletonema marinoi</name>
    <dbReference type="NCBI Taxonomy" id="267567"/>
    <lineage>
        <taxon>Eukaryota</taxon>
        <taxon>Sar</taxon>
        <taxon>Stramenopiles</taxon>
        <taxon>Ochrophyta</taxon>
        <taxon>Bacillariophyta</taxon>
        <taxon>Coscinodiscophyceae</taxon>
        <taxon>Thalassiosirophycidae</taxon>
        <taxon>Thalassiosirales</taxon>
        <taxon>Skeletonemataceae</taxon>
        <taxon>Skeletonema</taxon>
        <taxon>Skeletonema marinoi-dohrnii complex</taxon>
    </lineage>
</organism>
<protein>
    <submittedName>
        <fullName evidence="2">Uncharacterized protein</fullName>
    </submittedName>
</protein>
<evidence type="ECO:0000256" key="1">
    <source>
        <dbReference type="SAM" id="MobiDB-lite"/>
    </source>
</evidence>
<feature type="region of interest" description="Disordered" evidence="1">
    <location>
        <begin position="48"/>
        <end position="69"/>
    </location>
</feature>
<dbReference type="EMBL" id="HBGZ01010161">
    <property type="protein sequence ID" value="CAD9591857.1"/>
    <property type="molecule type" value="Transcribed_RNA"/>
</dbReference>
<feature type="compositionally biased region" description="Polar residues" evidence="1">
    <location>
        <begin position="53"/>
        <end position="64"/>
    </location>
</feature>
<proteinExistence type="predicted"/>
<dbReference type="AlphaFoldDB" id="A0A7S2L1H7"/>
<evidence type="ECO:0000313" key="2">
    <source>
        <dbReference type="EMBL" id="CAD9591857.1"/>
    </source>
</evidence>
<reference evidence="2" key="1">
    <citation type="submission" date="2021-01" db="EMBL/GenBank/DDBJ databases">
        <authorList>
            <person name="Corre E."/>
            <person name="Pelletier E."/>
            <person name="Niang G."/>
            <person name="Scheremetjew M."/>
            <person name="Finn R."/>
            <person name="Kale V."/>
            <person name="Holt S."/>
            <person name="Cochrane G."/>
            <person name="Meng A."/>
            <person name="Brown T."/>
            <person name="Cohen L."/>
        </authorList>
    </citation>
    <scope>NUCLEOTIDE SEQUENCE</scope>
    <source>
        <strain evidence="2">SM1012Den-03</strain>
    </source>
</reference>
<name>A0A7S2L1H7_9STRA</name>